<feature type="region of interest" description="Disordered" evidence="1">
    <location>
        <begin position="1"/>
        <end position="38"/>
    </location>
</feature>
<keyword evidence="3" id="KW-1185">Reference proteome</keyword>
<sequence length="125" mass="13071">MQLPKGVVGSDAAHAARAPGQEPDNFRTDIGPGKTPLMIGRCSGTFDHLRKRAQEEPEAGYSATTAVRSSSTELGVSCGNSSGLGNQVKITETRSSLIPDLPGTAPAVRRTRVDPVAQPERCLTG</sequence>
<dbReference type="AlphaFoldDB" id="A0A5M3W651"/>
<protein>
    <submittedName>
        <fullName evidence="2">Uncharacterized protein</fullName>
    </submittedName>
</protein>
<comment type="caution">
    <text evidence="2">The sequence shown here is derived from an EMBL/GenBank/DDBJ whole genome shotgun (WGS) entry which is preliminary data.</text>
</comment>
<name>A0A5M3W651_9ACTN</name>
<reference evidence="2 3" key="1">
    <citation type="submission" date="2019-10" db="EMBL/GenBank/DDBJ databases">
        <title>Whole genome shotgun sequence of Acrocarpospora corrugata NBRC 13972.</title>
        <authorList>
            <person name="Ichikawa N."/>
            <person name="Kimura A."/>
            <person name="Kitahashi Y."/>
            <person name="Komaki H."/>
            <person name="Oguchi A."/>
        </authorList>
    </citation>
    <scope>NUCLEOTIDE SEQUENCE [LARGE SCALE GENOMIC DNA]</scope>
    <source>
        <strain evidence="2 3">NBRC 13972</strain>
    </source>
</reference>
<proteinExistence type="predicted"/>
<accession>A0A5M3W651</accession>
<evidence type="ECO:0000313" key="2">
    <source>
        <dbReference type="EMBL" id="GES02038.1"/>
    </source>
</evidence>
<organism evidence="2 3">
    <name type="scientific">Acrocarpospora corrugata</name>
    <dbReference type="NCBI Taxonomy" id="35763"/>
    <lineage>
        <taxon>Bacteria</taxon>
        <taxon>Bacillati</taxon>
        <taxon>Actinomycetota</taxon>
        <taxon>Actinomycetes</taxon>
        <taxon>Streptosporangiales</taxon>
        <taxon>Streptosporangiaceae</taxon>
        <taxon>Acrocarpospora</taxon>
    </lineage>
</organism>
<evidence type="ECO:0000256" key="1">
    <source>
        <dbReference type="SAM" id="MobiDB-lite"/>
    </source>
</evidence>
<dbReference type="Proteomes" id="UP000334990">
    <property type="component" value="Unassembled WGS sequence"/>
</dbReference>
<gene>
    <name evidence="2" type="ORF">Acor_41030</name>
</gene>
<dbReference type="EMBL" id="BLAD01000055">
    <property type="protein sequence ID" value="GES02038.1"/>
    <property type="molecule type" value="Genomic_DNA"/>
</dbReference>
<evidence type="ECO:0000313" key="3">
    <source>
        <dbReference type="Proteomes" id="UP000334990"/>
    </source>
</evidence>